<dbReference type="OrthoDB" id="1550863at2"/>
<gene>
    <name evidence="1" type="ORF">BCF55_0270</name>
</gene>
<dbReference type="Pfam" id="PF08734">
    <property type="entry name" value="GYD"/>
    <property type="match status" value="1"/>
</dbReference>
<keyword evidence="2" id="KW-1185">Reference proteome</keyword>
<name>A0A497XPG7_9AQUI</name>
<proteinExistence type="predicted"/>
<evidence type="ECO:0000313" key="1">
    <source>
        <dbReference type="EMBL" id="RLJ70009.1"/>
    </source>
</evidence>
<protein>
    <submittedName>
        <fullName evidence="1">Uncharacterized protein with GYD domain</fullName>
    </submittedName>
</protein>
<dbReference type="Proteomes" id="UP000267841">
    <property type="component" value="Unassembled WGS sequence"/>
</dbReference>
<dbReference type="InterPro" id="IPR014845">
    <property type="entry name" value="GYD/TTHA1554"/>
</dbReference>
<comment type="caution">
    <text evidence="1">The sequence shown here is derived from an EMBL/GenBank/DDBJ whole genome shotgun (WGS) entry which is preliminary data.</text>
</comment>
<evidence type="ECO:0000313" key="2">
    <source>
        <dbReference type="Proteomes" id="UP000267841"/>
    </source>
</evidence>
<reference evidence="1 2" key="1">
    <citation type="submission" date="2018-10" db="EMBL/GenBank/DDBJ databases">
        <title>Genomic Encyclopedia of Archaeal and Bacterial Type Strains, Phase II (KMG-II): from individual species to whole genera.</title>
        <authorList>
            <person name="Goeker M."/>
        </authorList>
    </citation>
    <scope>NUCLEOTIDE SEQUENCE [LARGE SCALE GENOMIC DNA]</scope>
    <source>
        <strain evidence="1 2">DSM 16510</strain>
    </source>
</reference>
<dbReference type="AlphaFoldDB" id="A0A497XPG7"/>
<dbReference type="EMBL" id="RCCJ01000001">
    <property type="protein sequence ID" value="RLJ70009.1"/>
    <property type="molecule type" value="Genomic_DNA"/>
</dbReference>
<sequence>MPLYVMLTKISPYAVKNLERLKQIEQEAEKLIEENCPSVRWVMNLVVFGPYDYLDVFEAESDEEAAKVAMIVRSFGHATTETWPAIQWKDFKEIIGTIKGVPGS</sequence>
<dbReference type="RefSeq" id="WP_121009051.1">
    <property type="nucleotide sequence ID" value="NZ_RCCJ01000001.1"/>
</dbReference>
<organism evidence="1 2">
    <name type="scientific">Hydrogenivirga caldilitoris</name>
    <dbReference type="NCBI Taxonomy" id="246264"/>
    <lineage>
        <taxon>Bacteria</taxon>
        <taxon>Pseudomonadati</taxon>
        <taxon>Aquificota</taxon>
        <taxon>Aquificia</taxon>
        <taxon>Aquificales</taxon>
        <taxon>Aquificaceae</taxon>
        <taxon>Hydrogenivirga</taxon>
    </lineage>
</organism>
<accession>A0A497XPG7</accession>